<dbReference type="EMBL" id="CAJMWS010000322">
    <property type="protein sequence ID" value="CAE6422266.1"/>
    <property type="molecule type" value="Genomic_DNA"/>
</dbReference>
<evidence type="ECO:0000313" key="1">
    <source>
        <dbReference type="EMBL" id="CAE6422266.1"/>
    </source>
</evidence>
<comment type="caution">
    <text evidence="1">The sequence shown here is derived from an EMBL/GenBank/DDBJ whole genome shotgun (WGS) entry which is preliminary data.</text>
</comment>
<reference evidence="1" key="1">
    <citation type="submission" date="2021-01" db="EMBL/GenBank/DDBJ databases">
        <authorList>
            <person name="Kaushik A."/>
        </authorList>
    </citation>
    <scope>NUCLEOTIDE SEQUENCE</scope>
    <source>
        <strain evidence="1">AG1-1C</strain>
    </source>
</reference>
<sequence>MNRIFRANSISTLLRLRRSREAGEGASVPRLNEELAWPDSNELRAYYTAAKALAQGYLARPGLPPELVIYICRLADFEVIRARKSPEGIREVRAWSSKIESRLWFQTESFTKQMLSRIKGVQLITMSHHQGWIDNPHAGSWSWFELRIARPVSEDASKFEVKRRPGGDEASWWSHSHPVEQEIAIKEQEFLEHKGFVFGPGDELWDEIEEGDVLQVMLKAQFSGWSNVASDGALKISTWWEPSSEMLKLLYNGSKR</sequence>
<protein>
    <submittedName>
        <fullName evidence="1">Uncharacterized protein</fullName>
    </submittedName>
</protein>
<dbReference type="AlphaFoldDB" id="A0A8H3AJV8"/>
<evidence type="ECO:0000313" key="2">
    <source>
        <dbReference type="Proteomes" id="UP000663846"/>
    </source>
</evidence>
<dbReference type="Proteomes" id="UP000663846">
    <property type="component" value="Unassembled WGS sequence"/>
</dbReference>
<organism evidence="1 2">
    <name type="scientific">Rhizoctonia solani</name>
    <dbReference type="NCBI Taxonomy" id="456999"/>
    <lineage>
        <taxon>Eukaryota</taxon>
        <taxon>Fungi</taxon>
        <taxon>Dikarya</taxon>
        <taxon>Basidiomycota</taxon>
        <taxon>Agaricomycotina</taxon>
        <taxon>Agaricomycetes</taxon>
        <taxon>Cantharellales</taxon>
        <taxon>Ceratobasidiaceae</taxon>
        <taxon>Rhizoctonia</taxon>
    </lineage>
</organism>
<name>A0A8H3AJV8_9AGAM</name>
<proteinExistence type="predicted"/>
<gene>
    <name evidence="1" type="ORF">RDB_LOCUS90198</name>
</gene>
<accession>A0A8H3AJV8</accession>